<accession>A0A4R5DKW2</accession>
<dbReference type="OrthoDB" id="959738at2"/>
<keyword evidence="2" id="KW-1185">Reference proteome</keyword>
<reference evidence="1 2" key="1">
    <citation type="submission" date="2019-03" db="EMBL/GenBank/DDBJ databases">
        <title>Dyadobacter AR-3-6 sp. nov., isolated from arctic soil.</title>
        <authorList>
            <person name="Chaudhary D.K."/>
        </authorList>
    </citation>
    <scope>NUCLEOTIDE SEQUENCE [LARGE SCALE GENOMIC DNA]</scope>
    <source>
        <strain evidence="1 2">AR-3-6</strain>
    </source>
</reference>
<protein>
    <submittedName>
        <fullName evidence="1">Uncharacterized protein</fullName>
    </submittedName>
</protein>
<gene>
    <name evidence="1" type="ORF">E0F88_16105</name>
</gene>
<comment type="caution">
    <text evidence="1">The sequence shown here is derived from an EMBL/GenBank/DDBJ whole genome shotgun (WGS) entry which is preliminary data.</text>
</comment>
<evidence type="ECO:0000313" key="2">
    <source>
        <dbReference type="Proteomes" id="UP000294850"/>
    </source>
</evidence>
<dbReference type="Proteomes" id="UP000294850">
    <property type="component" value="Unassembled WGS sequence"/>
</dbReference>
<organism evidence="1 2">
    <name type="scientific">Dyadobacter psychrotolerans</name>
    <dbReference type="NCBI Taxonomy" id="2541721"/>
    <lineage>
        <taxon>Bacteria</taxon>
        <taxon>Pseudomonadati</taxon>
        <taxon>Bacteroidota</taxon>
        <taxon>Cytophagia</taxon>
        <taxon>Cytophagales</taxon>
        <taxon>Spirosomataceae</taxon>
        <taxon>Dyadobacter</taxon>
    </lineage>
</organism>
<dbReference type="EMBL" id="SMFL01000005">
    <property type="protein sequence ID" value="TDE14709.1"/>
    <property type="molecule type" value="Genomic_DNA"/>
</dbReference>
<sequence length="97" mass="11322">MTLEKTFLLPTGRTVKVITKIPLADNETEVRLGLDVLVKDPKEEDFRPPIGRDHPKYWKLKKLDWRQSKIVEIQYSGISDKQLRKAVKEFKQMIGSN</sequence>
<proteinExistence type="predicted"/>
<dbReference type="RefSeq" id="WP_131959292.1">
    <property type="nucleotide sequence ID" value="NZ_SMFL01000005.1"/>
</dbReference>
<dbReference type="AlphaFoldDB" id="A0A4R5DKW2"/>
<evidence type="ECO:0000313" key="1">
    <source>
        <dbReference type="EMBL" id="TDE14709.1"/>
    </source>
</evidence>
<name>A0A4R5DKW2_9BACT</name>